<protein>
    <submittedName>
        <fullName evidence="1">Uncharacterized protein</fullName>
    </submittedName>
</protein>
<dbReference type="EnsemblMetazoa" id="PPA37696.1">
    <property type="protein sequence ID" value="PPA37696.1"/>
    <property type="gene ID" value="WBGene00276065"/>
</dbReference>
<sequence length="48" mass="5161">MKDRNGLISKNGIVTVCDRVGQGLAQVKNIDSLKLRVSGFSRALMTIG</sequence>
<organism evidence="1 2">
    <name type="scientific">Pristionchus pacificus</name>
    <name type="common">Parasitic nematode worm</name>
    <dbReference type="NCBI Taxonomy" id="54126"/>
    <lineage>
        <taxon>Eukaryota</taxon>
        <taxon>Metazoa</taxon>
        <taxon>Ecdysozoa</taxon>
        <taxon>Nematoda</taxon>
        <taxon>Chromadorea</taxon>
        <taxon>Rhabditida</taxon>
        <taxon>Rhabditina</taxon>
        <taxon>Diplogasteromorpha</taxon>
        <taxon>Diplogasteroidea</taxon>
        <taxon>Neodiplogasteridae</taxon>
        <taxon>Pristionchus</taxon>
    </lineage>
</organism>
<dbReference type="AlphaFoldDB" id="A0A2A6CR09"/>
<evidence type="ECO:0000313" key="1">
    <source>
        <dbReference type="EnsemblMetazoa" id="PPA37696.1"/>
    </source>
</evidence>
<proteinExistence type="predicted"/>
<name>A0A2A6CR09_PRIPA</name>
<dbReference type="Proteomes" id="UP000005239">
    <property type="component" value="Unassembled WGS sequence"/>
</dbReference>
<reference evidence="1" key="2">
    <citation type="submission" date="2022-06" db="UniProtKB">
        <authorList>
            <consortium name="EnsemblMetazoa"/>
        </authorList>
    </citation>
    <scope>IDENTIFICATION</scope>
    <source>
        <strain evidence="1">PS312</strain>
    </source>
</reference>
<accession>A0A8R1YUR9</accession>
<accession>A0A2A6CR09</accession>
<evidence type="ECO:0000313" key="2">
    <source>
        <dbReference type="Proteomes" id="UP000005239"/>
    </source>
</evidence>
<gene>
    <name evidence="1" type="primary">WBGene00276065</name>
</gene>
<reference evidence="2" key="1">
    <citation type="journal article" date="2008" name="Nat. Genet.">
        <title>The Pristionchus pacificus genome provides a unique perspective on nematode lifestyle and parasitism.</title>
        <authorList>
            <person name="Dieterich C."/>
            <person name="Clifton S.W."/>
            <person name="Schuster L.N."/>
            <person name="Chinwalla A."/>
            <person name="Delehaunty K."/>
            <person name="Dinkelacker I."/>
            <person name="Fulton L."/>
            <person name="Fulton R."/>
            <person name="Godfrey J."/>
            <person name="Minx P."/>
            <person name="Mitreva M."/>
            <person name="Roeseler W."/>
            <person name="Tian H."/>
            <person name="Witte H."/>
            <person name="Yang S.P."/>
            <person name="Wilson R.K."/>
            <person name="Sommer R.J."/>
        </authorList>
    </citation>
    <scope>NUCLEOTIDE SEQUENCE [LARGE SCALE GENOMIC DNA]</scope>
    <source>
        <strain evidence="2">PS312</strain>
    </source>
</reference>
<keyword evidence="2" id="KW-1185">Reference proteome</keyword>